<dbReference type="InterPro" id="IPR011990">
    <property type="entry name" value="TPR-like_helical_dom_sf"/>
</dbReference>
<dbReference type="EMBL" id="JABBWE010000007">
    <property type="protein sequence ID" value="KAG1801616.1"/>
    <property type="molecule type" value="Genomic_DNA"/>
</dbReference>
<dbReference type="Pfam" id="PF13424">
    <property type="entry name" value="TPR_12"/>
    <property type="match status" value="1"/>
</dbReference>
<reference evidence="9" key="1">
    <citation type="journal article" date="2020" name="New Phytol.">
        <title>Comparative genomics reveals dynamic genome evolution in host specialist ectomycorrhizal fungi.</title>
        <authorList>
            <person name="Lofgren L.A."/>
            <person name="Nguyen N.H."/>
            <person name="Vilgalys R."/>
            <person name="Ruytinx J."/>
            <person name="Liao H.L."/>
            <person name="Branco S."/>
            <person name="Kuo A."/>
            <person name="LaButti K."/>
            <person name="Lipzen A."/>
            <person name="Andreopoulos W."/>
            <person name="Pangilinan J."/>
            <person name="Riley R."/>
            <person name="Hundley H."/>
            <person name="Na H."/>
            <person name="Barry K."/>
            <person name="Grigoriev I.V."/>
            <person name="Stajich J.E."/>
            <person name="Kennedy P.G."/>
        </authorList>
    </citation>
    <scope>NUCLEOTIDE SEQUENCE</scope>
    <source>
        <strain evidence="9">S12</strain>
    </source>
</reference>
<keyword evidence="3 6" id="KW-0863">Zinc-finger</keyword>
<evidence type="ECO:0000256" key="4">
    <source>
        <dbReference type="ARBA" id="ARBA00022803"/>
    </source>
</evidence>
<feature type="domain" description="MYND-type" evidence="8">
    <location>
        <begin position="138"/>
        <end position="180"/>
    </location>
</feature>
<dbReference type="SUPFAM" id="SSF144232">
    <property type="entry name" value="HIT/MYND zinc finger-like"/>
    <property type="match status" value="1"/>
</dbReference>
<proteinExistence type="predicted"/>
<dbReference type="OrthoDB" id="5231159at2759"/>
<evidence type="ECO:0000256" key="3">
    <source>
        <dbReference type="ARBA" id="ARBA00022771"/>
    </source>
</evidence>
<dbReference type="Gene3D" id="6.10.140.2220">
    <property type="match status" value="1"/>
</dbReference>
<evidence type="ECO:0000259" key="8">
    <source>
        <dbReference type="PROSITE" id="PS50865"/>
    </source>
</evidence>
<dbReference type="GO" id="GO:0008270">
    <property type="term" value="F:zinc ion binding"/>
    <property type="evidence" value="ECO:0007669"/>
    <property type="project" value="UniProtKB-KW"/>
</dbReference>
<dbReference type="Proteomes" id="UP000719766">
    <property type="component" value="Unassembled WGS sequence"/>
</dbReference>
<keyword evidence="1" id="KW-0479">Metal-binding</keyword>
<accession>A0A9P7DS11</accession>
<evidence type="ECO:0000313" key="9">
    <source>
        <dbReference type="EMBL" id="KAG1801616.1"/>
    </source>
</evidence>
<dbReference type="SUPFAM" id="SSF48452">
    <property type="entry name" value="TPR-like"/>
    <property type="match status" value="1"/>
</dbReference>
<evidence type="ECO:0000256" key="7">
    <source>
        <dbReference type="PROSITE-ProRule" id="PRU00339"/>
    </source>
</evidence>
<evidence type="ECO:0000256" key="1">
    <source>
        <dbReference type="ARBA" id="ARBA00022723"/>
    </source>
</evidence>
<dbReference type="PROSITE" id="PS50865">
    <property type="entry name" value="ZF_MYND_2"/>
    <property type="match status" value="1"/>
</dbReference>
<dbReference type="Gene3D" id="1.25.40.10">
    <property type="entry name" value="Tetratricopeptide repeat domain"/>
    <property type="match status" value="1"/>
</dbReference>
<name>A0A9P7DS11_9AGAM</name>
<dbReference type="InterPro" id="IPR002893">
    <property type="entry name" value="Znf_MYND"/>
</dbReference>
<keyword evidence="2" id="KW-0677">Repeat</keyword>
<keyword evidence="5" id="KW-0862">Zinc</keyword>
<dbReference type="AlphaFoldDB" id="A0A9P7DS11"/>
<dbReference type="SMART" id="SM00028">
    <property type="entry name" value="TPR"/>
    <property type="match status" value="2"/>
</dbReference>
<evidence type="ECO:0000256" key="5">
    <source>
        <dbReference type="ARBA" id="ARBA00022833"/>
    </source>
</evidence>
<dbReference type="PANTHER" id="PTHR45641:SF19">
    <property type="entry name" value="NEPHROCYSTIN-3"/>
    <property type="match status" value="1"/>
</dbReference>
<evidence type="ECO:0000313" key="10">
    <source>
        <dbReference type="Proteomes" id="UP000719766"/>
    </source>
</evidence>
<dbReference type="Pfam" id="PF01753">
    <property type="entry name" value="zf-MYND"/>
    <property type="match status" value="1"/>
</dbReference>
<keyword evidence="4 7" id="KW-0802">TPR repeat</keyword>
<dbReference type="PROSITE" id="PS50005">
    <property type="entry name" value="TPR"/>
    <property type="match status" value="1"/>
</dbReference>
<dbReference type="InterPro" id="IPR019734">
    <property type="entry name" value="TPR_rpt"/>
</dbReference>
<sequence>MSGLTMHLHSNQASGMAVSQAAIINNQALSLSSQGDYAGAEDLHLQALHLKLSTVGENNLTTAITRNALGELYLKMGKITDAEEQLKKAVSVRMENGPAYDAAVSVENLGQVHEVKGDLEEARRVRLSHPVDIMVCGNYDCPGETFDRSQLLACSGCKSAFYCGRACQAKDWRARHKTFCKKRT</sequence>
<comment type="caution">
    <text evidence="9">The sequence shown here is derived from an EMBL/GenBank/DDBJ whole genome shotgun (WGS) entry which is preliminary data.</text>
</comment>
<dbReference type="RefSeq" id="XP_041165082.1">
    <property type="nucleotide sequence ID" value="XM_041302007.1"/>
</dbReference>
<evidence type="ECO:0000256" key="6">
    <source>
        <dbReference type="PROSITE-ProRule" id="PRU00134"/>
    </source>
</evidence>
<feature type="repeat" description="TPR" evidence="7">
    <location>
        <begin position="63"/>
        <end position="96"/>
    </location>
</feature>
<keyword evidence="10" id="KW-1185">Reference proteome</keyword>
<gene>
    <name evidence="9" type="ORF">HD556DRAFT_1338722</name>
</gene>
<dbReference type="GeneID" id="64595771"/>
<dbReference type="PANTHER" id="PTHR45641">
    <property type="entry name" value="TETRATRICOPEPTIDE REPEAT PROTEIN (AFU_ORTHOLOGUE AFUA_6G03870)"/>
    <property type="match status" value="1"/>
</dbReference>
<evidence type="ECO:0000256" key="2">
    <source>
        <dbReference type="ARBA" id="ARBA00022737"/>
    </source>
</evidence>
<organism evidence="9 10">
    <name type="scientific">Suillus plorans</name>
    <dbReference type="NCBI Taxonomy" id="116603"/>
    <lineage>
        <taxon>Eukaryota</taxon>
        <taxon>Fungi</taxon>
        <taxon>Dikarya</taxon>
        <taxon>Basidiomycota</taxon>
        <taxon>Agaricomycotina</taxon>
        <taxon>Agaricomycetes</taxon>
        <taxon>Agaricomycetidae</taxon>
        <taxon>Boletales</taxon>
        <taxon>Suillineae</taxon>
        <taxon>Suillaceae</taxon>
        <taxon>Suillus</taxon>
    </lineage>
</organism>
<protein>
    <recommendedName>
        <fullName evidence="8">MYND-type domain-containing protein</fullName>
    </recommendedName>
</protein>